<dbReference type="Pfam" id="PF07714">
    <property type="entry name" value="PK_Tyr_Ser-Thr"/>
    <property type="match status" value="1"/>
</dbReference>
<dbReference type="GO" id="GO:0005524">
    <property type="term" value="F:ATP binding"/>
    <property type="evidence" value="ECO:0007669"/>
    <property type="project" value="UniProtKB-UniRule"/>
</dbReference>
<evidence type="ECO:0000256" key="9">
    <source>
        <dbReference type="PROSITE-ProRule" id="PRU10141"/>
    </source>
</evidence>
<dbReference type="PROSITE" id="PS00108">
    <property type="entry name" value="PROTEIN_KINASE_ST"/>
    <property type="match status" value="1"/>
</dbReference>
<keyword evidence="12" id="KW-1185">Reference proteome</keyword>
<dbReference type="InterPro" id="IPR001245">
    <property type="entry name" value="Ser-Thr/Tyr_kinase_cat_dom"/>
</dbReference>
<keyword evidence="7 9" id="KW-0067">ATP-binding</keyword>
<feature type="binding site" evidence="9">
    <location>
        <position position="59"/>
    </location>
    <ligand>
        <name>ATP</name>
        <dbReference type="ChEBI" id="CHEBI:30616"/>
    </ligand>
</feature>
<dbReference type="InterPro" id="IPR032872">
    <property type="entry name" value="WAK_assoc_C"/>
</dbReference>
<sequence>MTASPRTHIFTYEELDEATDGFSDERELGVGGFGTVYKGTSFFSFSKCTLRDGCVVAVKRLYKNSYKSVEQFQNEVEILSRLRHPNLVTLYGCTSPRSSRDLLLVYEFVPNGTLADHLHGARAGGSPPPPLLPWRARLRIAVETASALEYLHAVEPRQVVHRDVKTNNILLDDAFHVKVADFGLSRLFPAHATHVSTAPQGTPGYLDPMYHQCYQLTDKSDVYSFGVVLVELISSKQAVDMTRSGADVNLANLAVHMIQCYEIDRLVDPRLGYRTDAETKRTVDIVAEVAFRLAATSAAAAPERTPNATTSPCPSYRCGHAVDIRYPFWIDDGINASSSSDTHCGYPTLRLECRRDTPVLPLPSGDYAVTHILYADMTVSLLDLGVFSLSNTCPLIGRRNLSLPYGSPLSLTPRDANLTFFVHCSFVGIPAHLVACLEGDGRHHSYVFRDGDELAPYGYAGLCQEVIAMPVLRRSLIGGGGASGSPLDAVVSALNMGFELSWRPVVDGECGQCERAGGLCGQRRGPGEHGTWAFSCFRAAATPASWVDPKYPTVLALLVLLPPPLAAAQPDDVTTSCAPASCGNLTVMYPLYLCGHQPPHCVYPSFGVACDPTGSPPSLNDSYLRVLDIHYDNSSVVAFHSNLAGAPTGCRTTKFNMSSILALSLLSVSHNNWELLLLSGNCSRPPADSSSLSIPMNCTGSGEPWFLQLRRSYDEVVVVSTGCQYSTVPVMPGSELRWMGDYERLVRGGFMMEWTVPGDCAACNASGGQCRFETEMDIQPPHCGYPSFGVACDPTGSAPFLNNSYLRVLDIDYDNSSVVAFHANLAGDPTGCRATKFNMSSILAPSLLSVSRNNWELLLLSGNCSRPPAGSSSLSIPMNCTGSGEPWFLHLSQSYDEAAVEEVASMATGCQYLAVPVIPGSKLREKGDYERLVRGGFMMEWTVPGDCAECNASGGRCRFETEVNAFRDFGGERLKNRVEGDSVSSR</sequence>
<dbReference type="GO" id="GO:0004674">
    <property type="term" value="F:protein serine/threonine kinase activity"/>
    <property type="evidence" value="ECO:0007669"/>
    <property type="project" value="UniProtKB-KW"/>
</dbReference>
<comment type="subcellular location">
    <subcellularLocation>
        <location evidence="1">Membrane</location>
        <topology evidence="1">Single-pass membrane protein</topology>
    </subcellularLocation>
</comment>
<dbReference type="PROSITE" id="PS50011">
    <property type="entry name" value="PROTEIN_KINASE_DOM"/>
    <property type="match status" value="1"/>
</dbReference>
<keyword evidence="2" id="KW-0723">Serine/threonine-protein kinase</keyword>
<evidence type="ECO:0000256" key="2">
    <source>
        <dbReference type="ARBA" id="ARBA00022527"/>
    </source>
</evidence>
<accession>A0A835EMU1</accession>
<organism evidence="11 12">
    <name type="scientific">Digitaria exilis</name>
    <dbReference type="NCBI Taxonomy" id="1010633"/>
    <lineage>
        <taxon>Eukaryota</taxon>
        <taxon>Viridiplantae</taxon>
        <taxon>Streptophyta</taxon>
        <taxon>Embryophyta</taxon>
        <taxon>Tracheophyta</taxon>
        <taxon>Spermatophyta</taxon>
        <taxon>Magnoliopsida</taxon>
        <taxon>Liliopsida</taxon>
        <taxon>Poales</taxon>
        <taxon>Poaceae</taxon>
        <taxon>PACMAD clade</taxon>
        <taxon>Panicoideae</taxon>
        <taxon>Panicodae</taxon>
        <taxon>Paniceae</taxon>
        <taxon>Anthephorinae</taxon>
        <taxon>Digitaria</taxon>
    </lineage>
</organism>
<evidence type="ECO:0000259" key="10">
    <source>
        <dbReference type="PROSITE" id="PS50011"/>
    </source>
</evidence>
<keyword evidence="5 9" id="KW-0547">Nucleotide-binding</keyword>
<dbReference type="OrthoDB" id="643296at2759"/>
<dbReference type="InterPro" id="IPR000719">
    <property type="entry name" value="Prot_kinase_dom"/>
</dbReference>
<evidence type="ECO:0000256" key="1">
    <source>
        <dbReference type="ARBA" id="ARBA00004167"/>
    </source>
</evidence>
<dbReference type="EMBL" id="JACEFO010001770">
    <property type="protein sequence ID" value="KAF8705071.1"/>
    <property type="molecule type" value="Genomic_DNA"/>
</dbReference>
<proteinExistence type="predicted"/>
<dbReference type="SMART" id="SM00220">
    <property type="entry name" value="S_TKc"/>
    <property type="match status" value="1"/>
</dbReference>
<keyword evidence="6" id="KW-0418">Kinase</keyword>
<keyword evidence="3" id="KW-0808">Transferase</keyword>
<dbReference type="Proteomes" id="UP000636709">
    <property type="component" value="Unassembled WGS sequence"/>
</dbReference>
<evidence type="ECO:0000313" key="12">
    <source>
        <dbReference type="Proteomes" id="UP000636709"/>
    </source>
</evidence>
<dbReference type="Gene3D" id="3.30.200.20">
    <property type="entry name" value="Phosphorylase Kinase, domain 1"/>
    <property type="match status" value="1"/>
</dbReference>
<dbReference type="PROSITE" id="PS00107">
    <property type="entry name" value="PROTEIN_KINASE_ATP"/>
    <property type="match status" value="1"/>
</dbReference>
<reference evidence="11" key="1">
    <citation type="submission" date="2020-07" db="EMBL/GenBank/DDBJ databases">
        <title>Genome sequence and genetic diversity analysis of an under-domesticated orphan crop, white fonio (Digitaria exilis).</title>
        <authorList>
            <person name="Bennetzen J.L."/>
            <person name="Chen S."/>
            <person name="Ma X."/>
            <person name="Wang X."/>
            <person name="Yssel A.E.J."/>
            <person name="Chaluvadi S.R."/>
            <person name="Johnson M."/>
            <person name="Gangashetty P."/>
            <person name="Hamidou F."/>
            <person name="Sanogo M.D."/>
            <person name="Zwaenepoel A."/>
            <person name="Wallace J."/>
            <person name="Van De Peer Y."/>
            <person name="Van Deynze A."/>
        </authorList>
    </citation>
    <scope>NUCLEOTIDE SEQUENCE</scope>
    <source>
        <tissue evidence="11">Leaves</tissue>
    </source>
</reference>
<evidence type="ECO:0000256" key="7">
    <source>
        <dbReference type="ARBA" id="ARBA00022840"/>
    </source>
</evidence>
<evidence type="ECO:0000256" key="3">
    <source>
        <dbReference type="ARBA" id="ARBA00022679"/>
    </source>
</evidence>
<dbReference type="InterPro" id="IPR025287">
    <property type="entry name" value="WAK_GUB"/>
</dbReference>
<dbReference type="InterPro" id="IPR017441">
    <property type="entry name" value="Protein_kinase_ATP_BS"/>
</dbReference>
<dbReference type="PANTHER" id="PTHR46008">
    <property type="entry name" value="LEAF RUST 10 DISEASE-RESISTANCE LOCUS RECEPTOR-LIKE PROTEIN KINASE-LIKE 1.4"/>
    <property type="match status" value="1"/>
</dbReference>
<name>A0A835EMU1_9POAL</name>
<dbReference type="SUPFAM" id="SSF56112">
    <property type="entry name" value="Protein kinase-like (PK-like)"/>
    <property type="match status" value="1"/>
</dbReference>
<feature type="domain" description="Protein kinase" evidence="10">
    <location>
        <begin position="22"/>
        <end position="292"/>
    </location>
</feature>
<keyword evidence="4" id="KW-0732">Signal</keyword>
<dbReference type="Pfam" id="PF14380">
    <property type="entry name" value="WAK_assoc"/>
    <property type="match status" value="3"/>
</dbReference>
<dbReference type="Gene3D" id="1.10.510.10">
    <property type="entry name" value="Transferase(Phosphotransferase) domain 1"/>
    <property type="match status" value="1"/>
</dbReference>
<dbReference type="InterPro" id="IPR008271">
    <property type="entry name" value="Ser/Thr_kinase_AS"/>
</dbReference>
<evidence type="ECO:0000256" key="8">
    <source>
        <dbReference type="ARBA" id="ARBA00023180"/>
    </source>
</evidence>
<protein>
    <recommendedName>
        <fullName evidence="10">Protein kinase domain-containing protein</fullName>
    </recommendedName>
</protein>
<dbReference type="InterPro" id="IPR011009">
    <property type="entry name" value="Kinase-like_dom_sf"/>
</dbReference>
<dbReference type="Pfam" id="PF13947">
    <property type="entry name" value="GUB_WAK_bind"/>
    <property type="match status" value="2"/>
</dbReference>
<dbReference type="GO" id="GO:0016020">
    <property type="term" value="C:membrane"/>
    <property type="evidence" value="ECO:0007669"/>
    <property type="project" value="UniProtKB-SubCell"/>
</dbReference>
<evidence type="ECO:0000256" key="6">
    <source>
        <dbReference type="ARBA" id="ARBA00022777"/>
    </source>
</evidence>
<dbReference type="PANTHER" id="PTHR46008:SF56">
    <property type="entry name" value="OS01G0136800 PROTEIN"/>
    <property type="match status" value="1"/>
</dbReference>
<evidence type="ECO:0000313" key="11">
    <source>
        <dbReference type="EMBL" id="KAF8705071.1"/>
    </source>
</evidence>
<dbReference type="AlphaFoldDB" id="A0A835EMU1"/>
<dbReference type="GO" id="GO:0030247">
    <property type="term" value="F:polysaccharide binding"/>
    <property type="evidence" value="ECO:0007669"/>
    <property type="project" value="InterPro"/>
</dbReference>
<comment type="caution">
    <text evidence="11">The sequence shown here is derived from an EMBL/GenBank/DDBJ whole genome shotgun (WGS) entry which is preliminary data.</text>
</comment>
<keyword evidence="8" id="KW-0325">Glycoprotein</keyword>
<evidence type="ECO:0000256" key="4">
    <source>
        <dbReference type="ARBA" id="ARBA00022729"/>
    </source>
</evidence>
<evidence type="ECO:0000256" key="5">
    <source>
        <dbReference type="ARBA" id="ARBA00022741"/>
    </source>
</evidence>
<gene>
    <name evidence="11" type="ORF">HU200_031333</name>
</gene>